<name>A0A226DF68_FOLCA</name>
<feature type="transmembrane region" description="Helical" evidence="3">
    <location>
        <begin position="145"/>
        <end position="163"/>
    </location>
</feature>
<feature type="region of interest" description="Disordered" evidence="2">
    <location>
        <begin position="431"/>
        <end position="508"/>
    </location>
</feature>
<keyword evidence="5" id="KW-1185">Reference proteome</keyword>
<keyword evidence="3" id="KW-0472">Membrane</keyword>
<dbReference type="Proteomes" id="UP000198287">
    <property type="component" value="Unassembled WGS sequence"/>
</dbReference>
<evidence type="ECO:0000256" key="1">
    <source>
        <dbReference type="ARBA" id="ARBA00007711"/>
    </source>
</evidence>
<dbReference type="PANTHER" id="PTHR47399">
    <property type="entry name" value="TRANSMEMBRANE PROTEIN 121B"/>
    <property type="match status" value="1"/>
</dbReference>
<comment type="caution">
    <text evidence="4">The sequence shown here is derived from an EMBL/GenBank/DDBJ whole genome shotgun (WGS) entry which is preliminary data.</text>
</comment>
<gene>
    <name evidence="4" type="ORF">Fcan01_21099</name>
</gene>
<dbReference type="InterPro" id="IPR026624">
    <property type="entry name" value="CECR6"/>
</dbReference>
<keyword evidence="3" id="KW-0812">Transmembrane</keyword>
<feature type="transmembrane region" description="Helical" evidence="3">
    <location>
        <begin position="253"/>
        <end position="269"/>
    </location>
</feature>
<feature type="transmembrane region" description="Helical" evidence="3">
    <location>
        <begin position="43"/>
        <end position="63"/>
    </location>
</feature>
<dbReference type="Pfam" id="PF14997">
    <property type="entry name" value="CECR6_TMEM121"/>
    <property type="match status" value="1"/>
</dbReference>
<evidence type="ECO:0000256" key="3">
    <source>
        <dbReference type="SAM" id="Phobius"/>
    </source>
</evidence>
<sequence length="508" mass="57010">MVGKMSIVFRIIDAILLTGVYLLQNVTLNLFLIRKWEGSILPYFWFLSDFIILLNFYLTLYLVGCHHHREKKANRRELVVLHQVRRPNNSTGGETSSSVDGSSVISAVRQESPSRTSNNRSQRISEYNFTAGIPWFHTLTKNFPMAYVSWLLYSGTLITKIVLLFKNNVPQGLKHDEFLGPQMFRFSIGLSAIVFSLIVAAHKNARADPLRNNYLNNLCYRIALEILDSVSFLTIITPTESHLMSTYTFENEILILASINLFLPSMTLYKLCATDFGRNVAYPIETWYKFIHLIVVDGAFMGIRIYFWSMFQADTAIFLIKNIYAVVNFGRELPSEFKDLKTYCCTRKAEDEVELGGRGLHGDGGDDEDDDSIGEMRMQSLNKEPLGIGVNLNDGTGYNWRRGDGSISTRGVHGSAQSSLVQVYAINSEATNGHVPTSTQGGGAVDDSNSQLDDEDTTNLVEDDEEVSESQSGRDVDSLDPTVTQSESSSVPPEWDKNKELRATQSHP</sequence>
<dbReference type="PANTHER" id="PTHR47399:SF1">
    <property type="entry name" value="TRANSMEMBRANE PROTEIN 121B"/>
    <property type="match status" value="1"/>
</dbReference>
<dbReference type="EMBL" id="LNIX01000020">
    <property type="protein sequence ID" value="OXA44192.1"/>
    <property type="molecule type" value="Genomic_DNA"/>
</dbReference>
<evidence type="ECO:0000313" key="4">
    <source>
        <dbReference type="EMBL" id="OXA44192.1"/>
    </source>
</evidence>
<dbReference type="OrthoDB" id="5964337at2759"/>
<reference evidence="4 5" key="1">
    <citation type="submission" date="2015-12" db="EMBL/GenBank/DDBJ databases">
        <title>The genome of Folsomia candida.</title>
        <authorList>
            <person name="Faddeeva A."/>
            <person name="Derks M.F."/>
            <person name="Anvar Y."/>
            <person name="Smit S."/>
            <person name="Van Straalen N."/>
            <person name="Roelofs D."/>
        </authorList>
    </citation>
    <scope>NUCLEOTIDE SEQUENCE [LARGE SCALE GENOMIC DNA]</scope>
    <source>
        <strain evidence="4 5">VU population</strain>
        <tissue evidence="4">Whole body</tissue>
    </source>
</reference>
<dbReference type="AlphaFoldDB" id="A0A226DF68"/>
<accession>A0A226DF68</accession>
<feature type="transmembrane region" description="Helical" evidence="3">
    <location>
        <begin position="290"/>
        <end position="311"/>
    </location>
</feature>
<feature type="compositionally biased region" description="Acidic residues" evidence="2">
    <location>
        <begin position="452"/>
        <end position="468"/>
    </location>
</feature>
<feature type="transmembrane region" description="Helical" evidence="3">
    <location>
        <begin position="183"/>
        <end position="201"/>
    </location>
</feature>
<evidence type="ECO:0000256" key="2">
    <source>
        <dbReference type="SAM" id="MobiDB-lite"/>
    </source>
</evidence>
<proteinExistence type="inferred from homology"/>
<organism evidence="4 5">
    <name type="scientific">Folsomia candida</name>
    <name type="common">Springtail</name>
    <dbReference type="NCBI Taxonomy" id="158441"/>
    <lineage>
        <taxon>Eukaryota</taxon>
        <taxon>Metazoa</taxon>
        <taxon>Ecdysozoa</taxon>
        <taxon>Arthropoda</taxon>
        <taxon>Hexapoda</taxon>
        <taxon>Collembola</taxon>
        <taxon>Entomobryomorpha</taxon>
        <taxon>Isotomoidea</taxon>
        <taxon>Isotomidae</taxon>
        <taxon>Proisotominae</taxon>
        <taxon>Folsomia</taxon>
    </lineage>
</organism>
<evidence type="ECO:0000313" key="5">
    <source>
        <dbReference type="Proteomes" id="UP000198287"/>
    </source>
</evidence>
<keyword evidence="3" id="KW-1133">Transmembrane helix</keyword>
<protein>
    <submittedName>
        <fullName evidence="4">Cat eye syndrome critical region protein 6</fullName>
    </submittedName>
</protein>
<dbReference type="InterPro" id="IPR032776">
    <property type="entry name" value="CECR6/TMEM121"/>
</dbReference>
<dbReference type="OMA" id="RISEYNF"/>
<feature type="transmembrane region" description="Helical" evidence="3">
    <location>
        <begin position="222"/>
        <end position="241"/>
    </location>
</feature>
<feature type="transmembrane region" description="Helical" evidence="3">
    <location>
        <begin position="7"/>
        <end position="23"/>
    </location>
</feature>
<comment type="similarity">
    <text evidence="1">Belongs to the TMEM121 family.</text>
</comment>
<feature type="compositionally biased region" description="Polar residues" evidence="2">
    <location>
        <begin position="481"/>
        <end position="491"/>
    </location>
</feature>